<dbReference type="PANTHER" id="PTHR22836:SF0">
    <property type="entry name" value="PRE-MRNA 3' END PROCESSING PROTEIN WDR33"/>
    <property type="match status" value="1"/>
</dbReference>
<feature type="repeat" description="WD" evidence="5">
    <location>
        <begin position="293"/>
        <end position="327"/>
    </location>
</feature>
<dbReference type="Gene3D" id="2.130.10.10">
    <property type="entry name" value="YVTN repeat-like/Quinoprotein amine dehydrogenase"/>
    <property type="match status" value="2"/>
</dbReference>
<keyword evidence="4" id="KW-0539">Nucleus</keyword>
<dbReference type="GeneID" id="100900517"/>
<name>A0AAJ7L5V9_9ACAR</name>
<dbReference type="FunFam" id="2.130.10.10:FF:000237">
    <property type="entry name" value="Flowering time control protein FY"/>
    <property type="match status" value="1"/>
</dbReference>
<evidence type="ECO:0000313" key="7">
    <source>
        <dbReference type="Proteomes" id="UP000694867"/>
    </source>
</evidence>
<dbReference type="AlphaFoldDB" id="A0AAJ7L5V9"/>
<evidence type="ECO:0000256" key="3">
    <source>
        <dbReference type="ARBA" id="ARBA00022737"/>
    </source>
</evidence>
<dbReference type="GO" id="GO:0031124">
    <property type="term" value="P:mRNA 3'-end processing"/>
    <property type="evidence" value="ECO:0007669"/>
    <property type="project" value="InterPro"/>
</dbReference>
<feature type="region of interest" description="Disordered" evidence="6">
    <location>
        <begin position="575"/>
        <end position="688"/>
    </location>
</feature>
<dbReference type="PROSITE" id="PS50294">
    <property type="entry name" value="WD_REPEATS_REGION"/>
    <property type="match status" value="3"/>
</dbReference>
<dbReference type="PROSITE" id="PS50082">
    <property type="entry name" value="WD_REPEATS_2"/>
    <property type="match status" value="7"/>
</dbReference>
<dbReference type="CDD" id="cd00200">
    <property type="entry name" value="WD40"/>
    <property type="match status" value="1"/>
</dbReference>
<keyword evidence="3" id="KW-0677">Repeat</keyword>
<feature type="region of interest" description="Disordered" evidence="6">
    <location>
        <begin position="470"/>
        <end position="560"/>
    </location>
</feature>
<evidence type="ECO:0000256" key="5">
    <source>
        <dbReference type="PROSITE-ProRule" id="PRU00221"/>
    </source>
</evidence>
<evidence type="ECO:0000313" key="8">
    <source>
        <dbReference type="RefSeq" id="XP_018495122.1"/>
    </source>
</evidence>
<feature type="compositionally biased region" description="Low complexity" evidence="6">
    <location>
        <begin position="537"/>
        <end position="556"/>
    </location>
</feature>
<dbReference type="InterPro" id="IPR020472">
    <property type="entry name" value="WD40_PAC1"/>
</dbReference>
<feature type="compositionally biased region" description="Pro residues" evidence="6">
    <location>
        <begin position="643"/>
        <end position="654"/>
    </location>
</feature>
<dbReference type="GO" id="GO:0005847">
    <property type="term" value="C:mRNA cleavage and polyadenylation specificity factor complex"/>
    <property type="evidence" value="ECO:0007669"/>
    <property type="project" value="TreeGrafter"/>
</dbReference>
<accession>A0AAJ7L5V9</accession>
<gene>
    <name evidence="8" type="primary">LOC100900517</name>
</gene>
<evidence type="ECO:0000256" key="2">
    <source>
        <dbReference type="ARBA" id="ARBA00022574"/>
    </source>
</evidence>
<keyword evidence="2 5" id="KW-0853">WD repeat</keyword>
<feature type="compositionally biased region" description="Gly residues" evidence="6">
    <location>
        <begin position="655"/>
        <end position="674"/>
    </location>
</feature>
<evidence type="ECO:0000256" key="6">
    <source>
        <dbReference type="SAM" id="MobiDB-lite"/>
    </source>
</evidence>
<dbReference type="Proteomes" id="UP000694867">
    <property type="component" value="Unplaced"/>
</dbReference>
<dbReference type="KEGG" id="goe:100900517"/>
<feature type="compositionally biased region" description="Pro residues" evidence="6">
    <location>
        <begin position="575"/>
        <end position="587"/>
    </location>
</feature>
<feature type="repeat" description="WD" evidence="5">
    <location>
        <begin position="166"/>
        <end position="207"/>
    </location>
</feature>
<protein>
    <submittedName>
        <fullName evidence="8">Pre-mRNA 3' end processing protein WDR33</fullName>
    </submittedName>
</protein>
<dbReference type="InterPro" id="IPR036322">
    <property type="entry name" value="WD40_repeat_dom_sf"/>
</dbReference>
<dbReference type="SUPFAM" id="SSF50978">
    <property type="entry name" value="WD40 repeat-like"/>
    <property type="match status" value="1"/>
</dbReference>
<dbReference type="PANTHER" id="PTHR22836">
    <property type="entry name" value="WD40 REPEAT PROTEIN"/>
    <property type="match status" value="1"/>
</dbReference>
<feature type="repeat" description="WD" evidence="5">
    <location>
        <begin position="336"/>
        <end position="378"/>
    </location>
</feature>
<feature type="repeat" description="WD" evidence="5">
    <location>
        <begin position="380"/>
        <end position="411"/>
    </location>
</feature>
<comment type="subcellular location">
    <subcellularLocation>
        <location evidence="1">Nucleus</location>
    </subcellularLocation>
</comment>
<dbReference type="InterPro" id="IPR015943">
    <property type="entry name" value="WD40/YVTN_repeat-like_dom_sf"/>
</dbReference>
<dbReference type="SMART" id="SM00320">
    <property type="entry name" value="WD40"/>
    <property type="match status" value="7"/>
</dbReference>
<feature type="repeat" description="WD" evidence="5">
    <location>
        <begin position="207"/>
        <end position="248"/>
    </location>
</feature>
<feature type="compositionally biased region" description="Low complexity" evidence="6">
    <location>
        <begin position="615"/>
        <end position="625"/>
    </location>
</feature>
<dbReference type="InterPro" id="IPR001680">
    <property type="entry name" value="WD40_rpt"/>
</dbReference>
<evidence type="ECO:0000256" key="4">
    <source>
        <dbReference type="ARBA" id="ARBA00023242"/>
    </source>
</evidence>
<dbReference type="FunFam" id="2.130.10.10:FF:000963">
    <property type="entry name" value="AGAP001362-PA-like protein"/>
    <property type="match status" value="1"/>
</dbReference>
<feature type="compositionally biased region" description="Basic residues" evidence="6">
    <location>
        <begin position="482"/>
        <end position="491"/>
    </location>
</feature>
<feature type="repeat" description="WD" evidence="5">
    <location>
        <begin position="124"/>
        <end position="156"/>
    </location>
</feature>
<organism evidence="7 8">
    <name type="scientific">Galendromus occidentalis</name>
    <name type="common">western predatory mite</name>
    <dbReference type="NCBI Taxonomy" id="34638"/>
    <lineage>
        <taxon>Eukaryota</taxon>
        <taxon>Metazoa</taxon>
        <taxon>Ecdysozoa</taxon>
        <taxon>Arthropoda</taxon>
        <taxon>Chelicerata</taxon>
        <taxon>Arachnida</taxon>
        <taxon>Acari</taxon>
        <taxon>Parasitiformes</taxon>
        <taxon>Mesostigmata</taxon>
        <taxon>Gamasina</taxon>
        <taxon>Phytoseioidea</taxon>
        <taxon>Phytoseiidae</taxon>
        <taxon>Typhlodrominae</taxon>
        <taxon>Galendromus</taxon>
    </lineage>
</organism>
<dbReference type="RefSeq" id="XP_018495122.1">
    <property type="nucleotide sequence ID" value="XM_018639606.1"/>
</dbReference>
<dbReference type="PRINTS" id="PR00320">
    <property type="entry name" value="GPROTEINBRPT"/>
</dbReference>
<evidence type="ECO:0000256" key="1">
    <source>
        <dbReference type="ARBA" id="ARBA00004123"/>
    </source>
</evidence>
<reference evidence="8" key="1">
    <citation type="submission" date="2025-08" db="UniProtKB">
        <authorList>
            <consortium name="RefSeq"/>
        </authorList>
    </citation>
    <scope>IDENTIFICATION</scope>
</reference>
<proteinExistence type="predicted"/>
<sequence>MSQTQMISTTQVYARPRHQFMPNWMPRSQHGHKQYSQSQGGQVNVTAIPVEFDGKRLRKPVARKTVDYNSSMHEWLQERLWQRDHRDKPALQPDPAYQMRMVTPSSMGNDPSNVVTSKFVRAATNKMKCPVFCVTWTPEGRRLITGASSGEFTLWNGLTFNFETILQAHDLPVRCMTWSRNDQWMVTGDHGGYIKYWQTNMNNVRMFQGHKEAVRGISFCPTDMKFTSCSDDGTVRVWDFQKCDEERILRGHGSDVKCVDWHPQKSLIVSGSKDSQQPIKLWCPKSGQSIATIHAHKSTVMDARWNRNGNWLLTASRDHLIKLFDVRKLNVELQTFRGHKREACTLAWHTVHEEVFASGGSDGSVMFWTVGTDKEVGSMDQAHDSCVWSLAWHPVGHILCTGSNDHTSKFWTRNRPGDKMRDRYNLNTLPRGLDDLDEDIPGMHDRNASQDPYIPGMGIDADQLEKLREGSIPGLDDDRPQKKMPHSKPIHKGFQQQWMENRAPVNFKDGEGKQSSNSAKQDRSEAKNDRVPPPPHVMQQMPPDMRQPPQDGMMPGLHMPHPNWIEGGLSFLPPPGPMGFPMGPPPFMNQGGPFRHPPPPRPPGDQWGGPPDGWRPPGDWDANGNGDWGRGPGNWNNNNGPPGGGPPGGGPPGGGPMWRGRGRGAPRGMRGGPMGNMQRRGGNGTMWR</sequence>
<dbReference type="InterPro" id="IPR045245">
    <property type="entry name" value="Pfs2-like"/>
</dbReference>
<dbReference type="Pfam" id="PF00400">
    <property type="entry name" value="WD40"/>
    <property type="match status" value="7"/>
</dbReference>
<dbReference type="CTD" id="55339"/>
<feature type="repeat" description="WD" evidence="5">
    <location>
        <begin position="249"/>
        <end position="275"/>
    </location>
</feature>
<keyword evidence="7" id="KW-1185">Reference proteome</keyword>
<feature type="compositionally biased region" description="Basic and acidic residues" evidence="6">
    <location>
        <begin position="520"/>
        <end position="530"/>
    </location>
</feature>